<reference evidence="2" key="1">
    <citation type="submission" date="2011-03" db="EMBL/GenBank/DDBJ databases">
        <authorList>
            <person name="Voget S."/>
            <person name="Streit W.R."/>
            <person name="Jaeger K.E."/>
            <person name="Daniel R."/>
        </authorList>
    </citation>
    <scope>NUCLEOTIDE SEQUENCE [LARGE SCALE GENOMIC DNA]</scope>
    <source>
        <strain evidence="2">PG1</strain>
    </source>
</reference>
<dbReference type="EMBL" id="CP002581">
    <property type="protein sequence ID" value="AJK50077.1"/>
    <property type="molecule type" value="Genomic_DNA"/>
</dbReference>
<dbReference type="AlphaFoldDB" id="A0A0B6RXH6"/>
<name>A0A0B6RXH6_BURPL</name>
<sequence>MVFLFRQGSKILSQQLGNASRLSQSTAQLSALVQFQRRDISYATPAVRQHVDDLRSRVPEVHAIWSGIEAHEQLHPERPELHVELGNRNLYSPQGHSLTVKTSSPHPAGDLAHEGRHAYDANRGVLLGDSLIQGELDAVASQRRASDQASEPHHAILDWPERKVKLEYAKLYNFADLPVTRPGKSLT</sequence>
<dbReference type="HOGENOM" id="CLU_1445126_0_0_4"/>
<evidence type="ECO:0000313" key="1">
    <source>
        <dbReference type="EMBL" id="AJK50077.1"/>
    </source>
</evidence>
<evidence type="ECO:0000313" key="2">
    <source>
        <dbReference type="Proteomes" id="UP000031838"/>
    </source>
</evidence>
<proteinExistence type="predicted"/>
<gene>
    <name evidence="1" type="ORF">BGL_2c20130</name>
</gene>
<keyword evidence="2" id="KW-1185">Reference proteome</keyword>
<reference evidence="1 2" key="2">
    <citation type="journal article" date="2016" name="Appl. Microbiol. Biotechnol.">
        <title>Mutations improving production and secretion of extracellular lipase by Burkholderia glumae PG1.</title>
        <authorList>
            <person name="Knapp A."/>
            <person name="Voget S."/>
            <person name="Gao R."/>
            <person name="Zaburannyi N."/>
            <person name="Krysciak D."/>
            <person name="Breuer M."/>
            <person name="Hauer B."/>
            <person name="Streit W.R."/>
            <person name="Muller R."/>
            <person name="Daniel R."/>
            <person name="Jaeger K.E."/>
        </authorList>
    </citation>
    <scope>NUCLEOTIDE SEQUENCE [LARGE SCALE GENOMIC DNA]</scope>
    <source>
        <strain evidence="1 2">PG1</strain>
    </source>
</reference>
<protein>
    <submittedName>
        <fullName evidence="1">Uncharacterized protein</fullName>
    </submittedName>
</protein>
<dbReference type="KEGG" id="bgp:BGL_2c20130"/>
<accession>A0A0B6RXH6</accession>
<dbReference type="Proteomes" id="UP000031838">
    <property type="component" value="Chromosome 2"/>
</dbReference>
<organism evidence="1 2">
    <name type="scientific">Burkholderia plantarii</name>
    <dbReference type="NCBI Taxonomy" id="41899"/>
    <lineage>
        <taxon>Bacteria</taxon>
        <taxon>Pseudomonadati</taxon>
        <taxon>Pseudomonadota</taxon>
        <taxon>Betaproteobacteria</taxon>
        <taxon>Burkholderiales</taxon>
        <taxon>Burkholderiaceae</taxon>
        <taxon>Burkholderia</taxon>
    </lineage>
</organism>
<dbReference type="RefSeq" id="WP_042628393.1">
    <property type="nucleotide sequence ID" value="NZ_BSTO01000016.1"/>
</dbReference>